<dbReference type="InterPro" id="IPR008333">
    <property type="entry name" value="Cbr1-like_FAD-bd_dom"/>
</dbReference>
<dbReference type="InterPro" id="IPR017927">
    <property type="entry name" value="FAD-bd_FR_type"/>
</dbReference>
<dbReference type="InterPro" id="IPR001433">
    <property type="entry name" value="OxRdtase_FAD/NAD-bd"/>
</dbReference>
<feature type="domain" description="FAD-binding FR-type" evidence="14">
    <location>
        <begin position="127"/>
        <end position="228"/>
    </location>
</feature>
<evidence type="ECO:0000313" key="16">
    <source>
        <dbReference type="Proteomes" id="UP000053201"/>
    </source>
</evidence>
<keyword evidence="7 11" id="KW-0274">FAD</keyword>
<dbReference type="EMBL" id="KQ257450">
    <property type="protein sequence ID" value="KND04816.1"/>
    <property type="molecule type" value="Genomic_DNA"/>
</dbReference>
<feature type="transmembrane region" description="Helical" evidence="13">
    <location>
        <begin position="94"/>
        <end position="114"/>
    </location>
</feature>
<evidence type="ECO:0000313" key="15">
    <source>
        <dbReference type="EMBL" id="KND04816.1"/>
    </source>
</evidence>
<dbReference type="FunFam" id="3.40.50.80:FF:000009">
    <property type="entry name" value="NADH-cytochrome b5 reductase"/>
    <property type="match status" value="1"/>
</dbReference>
<keyword evidence="6" id="KW-1000">Mitochondrion outer membrane</keyword>
<evidence type="ECO:0000256" key="3">
    <source>
        <dbReference type="ARBA" id="ARBA00005156"/>
    </source>
</evidence>
<dbReference type="Proteomes" id="UP000053201">
    <property type="component" value="Unassembled WGS sequence"/>
</dbReference>
<evidence type="ECO:0000259" key="14">
    <source>
        <dbReference type="PROSITE" id="PS51384"/>
    </source>
</evidence>
<dbReference type="VEuPathDB" id="FungiDB:SPPG_00519"/>
<comment type="pathway">
    <text evidence="3">Protein modification; peptidyl-diphthamide biosynthesis.</text>
</comment>
<evidence type="ECO:0000256" key="1">
    <source>
        <dbReference type="ARBA" id="ARBA00001974"/>
    </source>
</evidence>
<protein>
    <recommendedName>
        <fullName evidence="12">NADH-cytochrome b5 reductase</fullName>
        <ecNumber evidence="12">1.6.2.2</ecNumber>
    </recommendedName>
</protein>
<evidence type="ECO:0000256" key="5">
    <source>
        <dbReference type="ARBA" id="ARBA00022630"/>
    </source>
</evidence>
<keyword evidence="8 12" id="KW-0560">Oxidoreductase</keyword>
<organism evidence="15 16">
    <name type="scientific">Spizellomyces punctatus (strain DAOM BR117)</name>
    <dbReference type="NCBI Taxonomy" id="645134"/>
    <lineage>
        <taxon>Eukaryota</taxon>
        <taxon>Fungi</taxon>
        <taxon>Fungi incertae sedis</taxon>
        <taxon>Chytridiomycota</taxon>
        <taxon>Chytridiomycota incertae sedis</taxon>
        <taxon>Chytridiomycetes</taxon>
        <taxon>Spizellomycetales</taxon>
        <taxon>Spizellomycetaceae</taxon>
        <taxon>Spizellomyces</taxon>
    </lineage>
</organism>
<evidence type="ECO:0000256" key="4">
    <source>
        <dbReference type="ARBA" id="ARBA00006105"/>
    </source>
</evidence>
<dbReference type="PANTHER" id="PTHR19370:SF184">
    <property type="entry name" value="NADH-CYTOCHROME B5 REDUCTASE-LIKE"/>
    <property type="match status" value="1"/>
</dbReference>
<comment type="subcellular location">
    <subcellularLocation>
        <location evidence="2">Mitochondrion outer membrane</location>
    </subcellularLocation>
</comment>
<dbReference type="OMA" id="PLIHNMK"/>
<dbReference type="Gene3D" id="3.40.50.80">
    <property type="entry name" value="Nucleotide-binding domain of ferredoxin-NADP reductase (FNR) module"/>
    <property type="match status" value="1"/>
</dbReference>
<feature type="binding site" evidence="11">
    <location>
        <position position="179"/>
    </location>
    <ligand>
        <name>FAD</name>
        <dbReference type="ChEBI" id="CHEBI:57692"/>
    </ligand>
</feature>
<dbReference type="InParanoid" id="A0A0L0HTZ1"/>
<proteinExistence type="inferred from homology"/>
<feature type="binding site" evidence="11">
    <location>
        <position position="194"/>
    </location>
    <ligand>
        <name>FAD</name>
        <dbReference type="ChEBI" id="CHEBI:57692"/>
    </ligand>
</feature>
<dbReference type="Pfam" id="PF00970">
    <property type="entry name" value="FAD_binding_6"/>
    <property type="match status" value="1"/>
</dbReference>
<dbReference type="OrthoDB" id="432685at2759"/>
<evidence type="ECO:0000256" key="10">
    <source>
        <dbReference type="ARBA" id="ARBA00049138"/>
    </source>
</evidence>
<keyword evidence="13" id="KW-0472">Membrane</keyword>
<evidence type="ECO:0000256" key="7">
    <source>
        <dbReference type="ARBA" id="ARBA00022827"/>
    </source>
</evidence>
<dbReference type="InterPro" id="IPR017938">
    <property type="entry name" value="Riboflavin_synthase-like_b-brl"/>
</dbReference>
<dbReference type="Gene3D" id="2.40.30.10">
    <property type="entry name" value="Translation factors"/>
    <property type="match status" value="1"/>
</dbReference>
<keyword evidence="13" id="KW-1133">Transmembrane helix</keyword>
<dbReference type="InterPro" id="IPR001834">
    <property type="entry name" value="CBR-like"/>
</dbReference>
<sequence length="379" mass="42175">MLASWSRKLWPTCANVLKAEKSGWKSNARSTAYRPLSTKLLESKLPKTYCRIPQTRSAAASPLRSSSFPRIISKRFFQATTLKPAKLEPHHQKLIFIVVVVGTVVIGFDIYYFAYVHEPTPSTLTPEDFRPFKLVEKVPLTHDTSLLRFAAHLPQADSPAGIPVPSHVIVKDDTCQIARAYTPVTYVRGHFDLLVKEYENGSVSRFLHGVKLGDKVEIRGPIITLPYEANAVDEIGMIAGGTGITPIYQLIKRILKDPTDKTRISLIYANRSEEDILLRNELEILSSSRPDQLQIYYIVENPPAQEGRPWAQGVGLVSQDMITKHLPNPDKGMKAAILVCGPDGLINHVAGPKASDDEQGPLGGLLKKLGYQDRQVFKF</sequence>
<dbReference type="PANTHER" id="PTHR19370">
    <property type="entry name" value="NADH-CYTOCHROME B5 REDUCTASE"/>
    <property type="match status" value="1"/>
</dbReference>
<feature type="binding site" evidence="11">
    <location>
        <position position="204"/>
    </location>
    <ligand>
        <name>FAD</name>
        <dbReference type="ChEBI" id="CHEBI:57692"/>
    </ligand>
</feature>
<gene>
    <name evidence="15" type="ORF">SPPG_00519</name>
</gene>
<feature type="binding site" evidence="11">
    <location>
        <position position="245"/>
    </location>
    <ligand>
        <name>FAD</name>
        <dbReference type="ChEBI" id="CHEBI:57692"/>
    </ligand>
</feature>
<accession>A0A0L0HTZ1</accession>
<reference evidence="15 16" key="1">
    <citation type="submission" date="2009-08" db="EMBL/GenBank/DDBJ databases">
        <title>The Genome Sequence of Spizellomyces punctatus strain DAOM BR117.</title>
        <authorList>
            <consortium name="The Broad Institute Genome Sequencing Platform"/>
            <person name="Russ C."/>
            <person name="Cuomo C."/>
            <person name="Shea T."/>
            <person name="Young S.K."/>
            <person name="Zeng Q."/>
            <person name="Koehrsen M."/>
            <person name="Haas B."/>
            <person name="Borodovsky M."/>
            <person name="Guigo R."/>
            <person name="Alvarado L."/>
            <person name="Berlin A."/>
            <person name="Bochicchio J."/>
            <person name="Borenstein D."/>
            <person name="Chapman S."/>
            <person name="Chen Z."/>
            <person name="Engels R."/>
            <person name="Freedman E."/>
            <person name="Gellesch M."/>
            <person name="Goldberg J."/>
            <person name="Griggs A."/>
            <person name="Gujja S."/>
            <person name="Heiman D."/>
            <person name="Hepburn T."/>
            <person name="Howarth C."/>
            <person name="Jen D."/>
            <person name="Larson L."/>
            <person name="Lewis B."/>
            <person name="Mehta T."/>
            <person name="Park D."/>
            <person name="Pearson M."/>
            <person name="Roberts A."/>
            <person name="Saif S."/>
            <person name="Shenoy N."/>
            <person name="Sisk P."/>
            <person name="Stolte C."/>
            <person name="Sykes S."/>
            <person name="Thomson T."/>
            <person name="Walk T."/>
            <person name="White J."/>
            <person name="Yandava C."/>
            <person name="Burger G."/>
            <person name="Gray M.W."/>
            <person name="Holland P.W.H."/>
            <person name="King N."/>
            <person name="Lang F.B.F."/>
            <person name="Roger A.J."/>
            <person name="Ruiz-Trillo I."/>
            <person name="Lander E."/>
            <person name="Nusbaum C."/>
        </authorList>
    </citation>
    <scope>NUCLEOTIDE SEQUENCE [LARGE SCALE GENOMIC DNA]</scope>
    <source>
        <strain evidence="15 16">DAOM BR117</strain>
    </source>
</reference>
<comment type="similarity">
    <text evidence="4 12">Belongs to the flavoprotein pyridine nucleotide cytochrome reductase family.</text>
</comment>
<evidence type="ECO:0000256" key="12">
    <source>
        <dbReference type="RuleBase" id="RU361226"/>
    </source>
</evidence>
<dbReference type="GO" id="GO:0005741">
    <property type="term" value="C:mitochondrial outer membrane"/>
    <property type="evidence" value="ECO:0007669"/>
    <property type="project" value="UniProtKB-SubCell"/>
</dbReference>
<dbReference type="RefSeq" id="XP_016612855.1">
    <property type="nucleotide sequence ID" value="XM_016748843.1"/>
</dbReference>
<evidence type="ECO:0000256" key="9">
    <source>
        <dbReference type="ARBA" id="ARBA00023027"/>
    </source>
</evidence>
<evidence type="ECO:0000256" key="8">
    <source>
        <dbReference type="ARBA" id="ARBA00023002"/>
    </source>
</evidence>
<dbReference type="PRINTS" id="PR00371">
    <property type="entry name" value="FPNCR"/>
</dbReference>
<dbReference type="AlphaFoldDB" id="A0A0L0HTZ1"/>
<dbReference type="PROSITE" id="PS51384">
    <property type="entry name" value="FAD_FR"/>
    <property type="match status" value="1"/>
</dbReference>
<dbReference type="SUPFAM" id="SSF63380">
    <property type="entry name" value="Riboflavin synthase domain-like"/>
    <property type="match status" value="1"/>
</dbReference>
<evidence type="ECO:0000256" key="11">
    <source>
        <dbReference type="PIRSR" id="PIRSR601834-1"/>
    </source>
</evidence>
<dbReference type="GO" id="GO:0090524">
    <property type="term" value="F:cytochrome-b5 reductase activity, acting on NADH"/>
    <property type="evidence" value="ECO:0007669"/>
    <property type="project" value="UniProtKB-EC"/>
</dbReference>
<dbReference type="PRINTS" id="PR00406">
    <property type="entry name" value="CYTB5RDTASE"/>
</dbReference>
<evidence type="ECO:0000256" key="6">
    <source>
        <dbReference type="ARBA" id="ARBA00022787"/>
    </source>
</evidence>
<keyword evidence="9 12" id="KW-0520">NAD</keyword>
<keyword evidence="13" id="KW-0812">Transmembrane</keyword>
<comment type="catalytic activity">
    <reaction evidence="10">
        <text>2 Fe(3+)-[Dph3] + NADH = 2 Fe(2+)-[Dph3] + NAD(+) + H(+)</text>
        <dbReference type="Rhea" id="RHEA:71231"/>
        <dbReference type="Rhea" id="RHEA-COMP:18002"/>
        <dbReference type="Rhea" id="RHEA-COMP:18003"/>
        <dbReference type="ChEBI" id="CHEBI:15378"/>
        <dbReference type="ChEBI" id="CHEBI:29033"/>
        <dbReference type="ChEBI" id="CHEBI:29034"/>
        <dbReference type="ChEBI" id="CHEBI:57540"/>
        <dbReference type="ChEBI" id="CHEBI:57945"/>
        <dbReference type="ChEBI" id="CHEBI:83228"/>
    </reaction>
    <physiologicalReaction direction="left-to-right" evidence="10">
        <dbReference type="Rhea" id="RHEA:71232"/>
    </physiologicalReaction>
</comment>
<dbReference type="EC" id="1.6.2.2" evidence="12"/>
<feature type="binding site" evidence="11">
    <location>
        <position position="196"/>
    </location>
    <ligand>
        <name>FAD</name>
        <dbReference type="ChEBI" id="CHEBI:57692"/>
    </ligand>
</feature>
<dbReference type="Pfam" id="PF00175">
    <property type="entry name" value="NAD_binding_1"/>
    <property type="match status" value="1"/>
</dbReference>
<name>A0A0L0HTZ1_SPIPD</name>
<feature type="binding site" evidence="11">
    <location>
        <position position="203"/>
    </location>
    <ligand>
        <name>FAD</name>
        <dbReference type="ChEBI" id="CHEBI:57692"/>
    </ligand>
</feature>
<evidence type="ECO:0000256" key="2">
    <source>
        <dbReference type="ARBA" id="ARBA00004294"/>
    </source>
</evidence>
<dbReference type="GeneID" id="27684239"/>
<keyword evidence="6" id="KW-0496">Mitochondrion</keyword>
<comment type="catalytic activity">
    <reaction evidence="12">
        <text>2 Fe(III)-[cytochrome b5] + NADH = 2 Fe(II)-[cytochrome b5] + NAD(+) + H(+)</text>
        <dbReference type="Rhea" id="RHEA:46680"/>
        <dbReference type="Rhea" id="RHEA-COMP:10438"/>
        <dbReference type="Rhea" id="RHEA-COMP:10439"/>
        <dbReference type="ChEBI" id="CHEBI:15378"/>
        <dbReference type="ChEBI" id="CHEBI:29033"/>
        <dbReference type="ChEBI" id="CHEBI:29034"/>
        <dbReference type="ChEBI" id="CHEBI:57540"/>
        <dbReference type="ChEBI" id="CHEBI:57945"/>
        <dbReference type="EC" id="1.6.2.2"/>
    </reaction>
</comment>
<dbReference type="InterPro" id="IPR001709">
    <property type="entry name" value="Flavoprot_Pyr_Nucl_cyt_Rdtase"/>
</dbReference>
<dbReference type="eggNOG" id="KOG0534">
    <property type="taxonomic scope" value="Eukaryota"/>
</dbReference>
<comment type="cofactor">
    <cofactor evidence="1 11 12">
        <name>FAD</name>
        <dbReference type="ChEBI" id="CHEBI:57692"/>
    </cofactor>
</comment>
<feature type="binding site" evidence="11">
    <location>
        <position position="181"/>
    </location>
    <ligand>
        <name>FAD</name>
        <dbReference type="ChEBI" id="CHEBI:57692"/>
    </ligand>
</feature>
<keyword evidence="16" id="KW-1185">Reference proteome</keyword>
<evidence type="ECO:0000256" key="13">
    <source>
        <dbReference type="SAM" id="Phobius"/>
    </source>
</evidence>
<dbReference type="CDD" id="cd06183">
    <property type="entry name" value="cyt_b5_reduct_like"/>
    <property type="match status" value="1"/>
</dbReference>
<keyword evidence="5 11" id="KW-0285">Flavoprotein</keyword>
<dbReference type="STRING" id="645134.A0A0L0HTZ1"/>
<dbReference type="InterPro" id="IPR039261">
    <property type="entry name" value="FNR_nucleotide-bd"/>
</dbReference>
<dbReference type="SUPFAM" id="SSF52343">
    <property type="entry name" value="Ferredoxin reductase-like, C-terminal NADP-linked domain"/>
    <property type="match status" value="1"/>
</dbReference>